<dbReference type="InterPro" id="IPR036812">
    <property type="entry name" value="NAD(P)_OxRdtase_dom_sf"/>
</dbReference>
<accession>A0A9N9EUV8</accession>
<sequence length="54" mass="5811">MSVLRELGKTGVKIPTIGLGCMGMSEFYGSSDEAENLNVLNRAIDLGCVFWDTA</sequence>
<gene>
    <name evidence="1" type="ORF">RFULGI_LOCUS10182</name>
</gene>
<proteinExistence type="predicted"/>
<evidence type="ECO:0000313" key="1">
    <source>
        <dbReference type="EMBL" id="CAG8695310.1"/>
    </source>
</evidence>
<dbReference type="Gene3D" id="3.20.20.100">
    <property type="entry name" value="NADP-dependent oxidoreductase domain"/>
    <property type="match status" value="1"/>
</dbReference>
<keyword evidence="2" id="KW-1185">Reference proteome</keyword>
<reference evidence="1" key="1">
    <citation type="submission" date="2021-06" db="EMBL/GenBank/DDBJ databases">
        <authorList>
            <person name="Kallberg Y."/>
            <person name="Tangrot J."/>
            <person name="Rosling A."/>
        </authorList>
    </citation>
    <scope>NUCLEOTIDE SEQUENCE</scope>
    <source>
        <strain evidence="1">IN212</strain>
    </source>
</reference>
<feature type="non-terminal residue" evidence="1">
    <location>
        <position position="54"/>
    </location>
</feature>
<dbReference type="OrthoDB" id="37537at2759"/>
<dbReference type="SUPFAM" id="SSF51430">
    <property type="entry name" value="NAD(P)-linked oxidoreductase"/>
    <property type="match status" value="1"/>
</dbReference>
<name>A0A9N9EUV8_9GLOM</name>
<evidence type="ECO:0000313" key="2">
    <source>
        <dbReference type="Proteomes" id="UP000789396"/>
    </source>
</evidence>
<organism evidence="1 2">
    <name type="scientific">Racocetra fulgida</name>
    <dbReference type="NCBI Taxonomy" id="60492"/>
    <lineage>
        <taxon>Eukaryota</taxon>
        <taxon>Fungi</taxon>
        <taxon>Fungi incertae sedis</taxon>
        <taxon>Mucoromycota</taxon>
        <taxon>Glomeromycotina</taxon>
        <taxon>Glomeromycetes</taxon>
        <taxon>Diversisporales</taxon>
        <taxon>Gigasporaceae</taxon>
        <taxon>Racocetra</taxon>
    </lineage>
</organism>
<dbReference type="EMBL" id="CAJVPZ010019625">
    <property type="protein sequence ID" value="CAG8695310.1"/>
    <property type="molecule type" value="Genomic_DNA"/>
</dbReference>
<protein>
    <submittedName>
        <fullName evidence="1">11155_t:CDS:1</fullName>
    </submittedName>
</protein>
<comment type="caution">
    <text evidence="1">The sequence shown here is derived from an EMBL/GenBank/DDBJ whole genome shotgun (WGS) entry which is preliminary data.</text>
</comment>
<dbReference type="AlphaFoldDB" id="A0A9N9EUV8"/>
<dbReference type="Proteomes" id="UP000789396">
    <property type="component" value="Unassembled WGS sequence"/>
</dbReference>